<keyword evidence="2" id="KW-1185">Reference proteome</keyword>
<accession>A0A7J8WGP2</accession>
<evidence type="ECO:0000313" key="2">
    <source>
        <dbReference type="Proteomes" id="UP000593577"/>
    </source>
</evidence>
<reference evidence="1 2" key="1">
    <citation type="journal article" date="2019" name="Genome Biol. Evol.">
        <title>Insights into the evolution of the New World diploid cottons (Gossypium, subgenus Houzingenia) based on genome sequencing.</title>
        <authorList>
            <person name="Grover C.E."/>
            <person name="Arick M.A. 2nd"/>
            <person name="Thrash A."/>
            <person name="Conover J.L."/>
            <person name="Sanders W.S."/>
            <person name="Peterson D.G."/>
            <person name="Frelichowski J.E."/>
            <person name="Scheffler J.A."/>
            <person name="Scheffler B.E."/>
            <person name="Wendel J.F."/>
        </authorList>
    </citation>
    <scope>NUCLEOTIDE SEQUENCE [LARGE SCALE GENOMIC DNA]</scope>
    <source>
        <strain evidence="1">185</strain>
        <tissue evidence="1">Leaf</tissue>
    </source>
</reference>
<organism evidence="1 2">
    <name type="scientific">Gossypium aridum</name>
    <name type="common">American cotton</name>
    <name type="synonym">Erioxylum aridum</name>
    <dbReference type="NCBI Taxonomy" id="34290"/>
    <lineage>
        <taxon>Eukaryota</taxon>
        <taxon>Viridiplantae</taxon>
        <taxon>Streptophyta</taxon>
        <taxon>Embryophyta</taxon>
        <taxon>Tracheophyta</taxon>
        <taxon>Spermatophyta</taxon>
        <taxon>Magnoliopsida</taxon>
        <taxon>eudicotyledons</taxon>
        <taxon>Gunneridae</taxon>
        <taxon>Pentapetalae</taxon>
        <taxon>rosids</taxon>
        <taxon>malvids</taxon>
        <taxon>Malvales</taxon>
        <taxon>Malvaceae</taxon>
        <taxon>Malvoideae</taxon>
        <taxon>Gossypium</taxon>
    </lineage>
</organism>
<dbReference type="PANTHER" id="PTHR31903:SF13">
    <property type="match status" value="1"/>
</dbReference>
<protein>
    <submittedName>
        <fullName evidence="1">Uncharacterized protein</fullName>
    </submittedName>
</protein>
<sequence>FWHRWDSSPNRDLIHRVIEAFEDHLVQNEATPKKQCKASRKKEKVIMVNNICEPNESEGLVETESKGNDEVGEGKLEMEVAAAVAGGGGGVGHKGLARKVLPDVVGLLNSRFWSLWGTSI</sequence>
<feature type="non-terminal residue" evidence="1">
    <location>
        <position position="1"/>
    </location>
</feature>
<name>A0A7J8WGP2_GOSAI</name>
<comment type="caution">
    <text evidence="1">The sequence shown here is derived from an EMBL/GenBank/DDBJ whole genome shotgun (WGS) entry which is preliminary data.</text>
</comment>
<dbReference type="EMBL" id="JABFAA010000001">
    <property type="protein sequence ID" value="MBA0674146.1"/>
    <property type="molecule type" value="Genomic_DNA"/>
</dbReference>
<gene>
    <name evidence="1" type="ORF">Goari_015756</name>
</gene>
<dbReference type="Proteomes" id="UP000593577">
    <property type="component" value="Unassembled WGS sequence"/>
</dbReference>
<proteinExistence type="predicted"/>
<dbReference type="AlphaFoldDB" id="A0A7J8WGP2"/>
<dbReference type="PANTHER" id="PTHR31903">
    <property type="entry name" value="F12F1.11-RELATED"/>
    <property type="match status" value="1"/>
</dbReference>
<evidence type="ECO:0000313" key="1">
    <source>
        <dbReference type="EMBL" id="MBA0674146.1"/>
    </source>
</evidence>